<protein>
    <submittedName>
        <fullName evidence="1">DUF6227 family protein</fullName>
    </submittedName>
</protein>
<dbReference type="InterPro" id="IPR046195">
    <property type="entry name" value="DUF6227"/>
</dbReference>
<dbReference type="EMBL" id="CP108253">
    <property type="protein sequence ID" value="WTU41914.1"/>
    <property type="molecule type" value="Genomic_DNA"/>
</dbReference>
<dbReference type="Pfam" id="PF19738">
    <property type="entry name" value="DUF6227"/>
    <property type="match status" value="1"/>
</dbReference>
<reference evidence="1" key="1">
    <citation type="submission" date="2022-10" db="EMBL/GenBank/DDBJ databases">
        <title>The complete genomes of actinobacterial strains from the NBC collection.</title>
        <authorList>
            <person name="Joergensen T.S."/>
            <person name="Alvarez Arevalo M."/>
            <person name="Sterndorff E.B."/>
            <person name="Faurdal D."/>
            <person name="Vuksanovic O."/>
            <person name="Mourched A.-S."/>
            <person name="Charusanti P."/>
            <person name="Shaw S."/>
            <person name="Blin K."/>
            <person name="Weber T."/>
        </authorList>
    </citation>
    <scope>NUCLEOTIDE SEQUENCE</scope>
    <source>
        <strain evidence="1">NBC_00060</strain>
    </source>
</reference>
<proteinExistence type="predicted"/>
<dbReference type="AlphaFoldDB" id="A0AAU2H376"/>
<name>A0AAU2H376_9ACTN</name>
<sequence length="253" mass="27222">MVPNECEHETAEEHLAGLLGRALNSFDLPDELVENLDSALAHTTSLHSSLHASGGPGRPRLSRETYRHTYLLLDGATVTLWEVVHGRGNEVYADEESALVAAARLRERVLPDLAPGFAEDDLDPCLTGPETLSGLTPVERAGTSRTYEADGSADHARRLLRRAENPDRPGESVARSLRGALAHRITRALGGPGGAAGRGAAILYEHAFLLLDGVELSLWEVEHTATPDGSHMCEVYAAEASARAAMRRRARVS</sequence>
<organism evidence="1">
    <name type="scientific">Streptomyces sp. NBC_00060</name>
    <dbReference type="NCBI Taxonomy" id="2975636"/>
    <lineage>
        <taxon>Bacteria</taxon>
        <taxon>Bacillati</taxon>
        <taxon>Actinomycetota</taxon>
        <taxon>Actinomycetes</taxon>
        <taxon>Kitasatosporales</taxon>
        <taxon>Streptomycetaceae</taxon>
        <taxon>Streptomyces</taxon>
    </lineage>
</organism>
<accession>A0AAU2H376</accession>
<evidence type="ECO:0000313" key="1">
    <source>
        <dbReference type="EMBL" id="WTU41914.1"/>
    </source>
</evidence>
<gene>
    <name evidence="1" type="ORF">OHV25_21200</name>
</gene>